<dbReference type="PROSITE" id="PS50206">
    <property type="entry name" value="RHODANESE_3"/>
    <property type="match status" value="3"/>
</dbReference>
<dbReference type="InterPro" id="IPR036873">
    <property type="entry name" value="Rhodanese-like_dom_sf"/>
</dbReference>
<accession>A0ABS9EPR3</accession>
<keyword evidence="2" id="KW-0677">Repeat</keyword>
<dbReference type="Proteomes" id="UP001200430">
    <property type="component" value="Unassembled WGS sequence"/>
</dbReference>
<feature type="domain" description="Rhodanese" evidence="4">
    <location>
        <begin position="165"/>
        <end position="291"/>
    </location>
</feature>
<sequence length="468" mass="53287">MIKIFLSITMICFAVTGAIADSLPLISVKEASKIQPVQFVDVRPEHQFIGWDTEKGKGGHIEGAKDFPLSWFDLAKSPEELDNELTRRELKKDMDTVLYGNDTLGSDAYDLFVGAGFKHVKILEGGLEKWIESGHTVKKMARYERLVYPEWVEELVNGRSPKTFKGGDFRVVEVNLPFEKDDFLRGHIPGAITVDDTINHVRGVRILADYQSIPMTEQLKFWNRPNDDDIKKKLEAMGVTSDTTVILYGSVAATTAAYRAGMIMHYAGVKDIRFLNGGKPLWELENLPLEKGENEWTSVDNFGVQIPQNPEVLIDYDEELAMVKNPDAVIASIRSWPEYLCEISGYTYIGEAGDIAKSRFGYAGSDPYAMEDYRNLDNTMFNYELIADRWKKWGITPDKAVSFHCGTGWRASETYFYAYAMGWDNIRVYDGGWYEWHKKKDSPRKEKGLPEDAPERKPHSFFKTTSKK</sequence>
<comment type="caution">
    <text evidence="5">The sequence shown here is derived from an EMBL/GenBank/DDBJ whole genome shotgun (WGS) entry which is preliminary data.</text>
</comment>
<feature type="domain" description="Rhodanese" evidence="4">
    <location>
        <begin position="33"/>
        <end position="139"/>
    </location>
</feature>
<evidence type="ECO:0000259" key="4">
    <source>
        <dbReference type="PROSITE" id="PS50206"/>
    </source>
</evidence>
<name>A0ABS9EPR3_9BACT</name>
<dbReference type="InterPro" id="IPR045078">
    <property type="entry name" value="TST/MPST-like"/>
</dbReference>
<feature type="region of interest" description="Disordered" evidence="3">
    <location>
        <begin position="438"/>
        <end position="468"/>
    </location>
</feature>
<evidence type="ECO:0000256" key="3">
    <source>
        <dbReference type="SAM" id="MobiDB-lite"/>
    </source>
</evidence>
<dbReference type="PROSITE" id="PS00380">
    <property type="entry name" value="RHODANESE_1"/>
    <property type="match status" value="1"/>
</dbReference>
<dbReference type="CDD" id="cd00158">
    <property type="entry name" value="RHOD"/>
    <property type="match status" value="1"/>
</dbReference>
<keyword evidence="1" id="KW-0808">Transferase</keyword>
<dbReference type="Gene3D" id="3.40.250.10">
    <property type="entry name" value="Rhodanese-like domain"/>
    <property type="match status" value="3"/>
</dbReference>
<dbReference type="InterPro" id="IPR001307">
    <property type="entry name" value="Thiosulphate_STrfase_CS"/>
</dbReference>
<dbReference type="Pfam" id="PF00581">
    <property type="entry name" value="Rhodanese"/>
    <property type="match status" value="3"/>
</dbReference>
<dbReference type="SMART" id="SM00450">
    <property type="entry name" value="RHOD"/>
    <property type="match status" value="3"/>
</dbReference>
<evidence type="ECO:0000256" key="2">
    <source>
        <dbReference type="ARBA" id="ARBA00022737"/>
    </source>
</evidence>
<organism evidence="5 6">
    <name type="scientific">Dethiosulfovibrio marinus</name>
    <dbReference type="NCBI Taxonomy" id="133532"/>
    <lineage>
        <taxon>Bacteria</taxon>
        <taxon>Thermotogati</taxon>
        <taxon>Synergistota</taxon>
        <taxon>Synergistia</taxon>
        <taxon>Synergistales</taxon>
        <taxon>Dethiosulfovibrionaceae</taxon>
        <taxon>Dethiosulfovibrio</taxon>
    </lineage>
</organism>
<evidence type="ECO:0000256" key="1">
    <source>
        <dbReference type="ARBA" id="ARBA00022679"/>
    </source>
</evidence>
<dbReference type="PANTHER" id="PTHR11364:SF27">
    <property type="entry name" value="SULFURTRANSFERASE"/>
    <property type="match status" value="1"/>
</dbReference>
<gene>
    <name evidence="5" type="ORF">L2W38_10240</name>
</gene>
<dbReference type="InterPro" id="IPR001763">
    <property type="entry name" value="Rhodanese-like_dom"/>
</dbReference>
<reference evidence="5 6" key="1">
    <citation type="submission" date="2022-01" db="EMBL/GenBank/DDBJ databases">
        <title>Dethiosulfovibrio faecalis sp. nov., a novel proteolytic, non-sulfur-reducing bacterium isolated from a marine aquaculture solid waste bioreactor.</title>
        <authorList>
            <person name="Grabowski S."/>
            <person name="Apolinario E."/>
            <person name="Schneider N."/>
            <person name="Marshall C.W."/>
            <person name="Sowers K.R."/>
        </authorList>
    </citation>
    <scope>NUCLEOTIDE SEQUENCE [LARGE SCALE GENOMIC DNA]</scope>
    <source>
        <strain evidence="5 6">DSM 12537</strain>
    </source>
</reference>
<dbReference type="PANTHER" id="PTHR11364">
    <property type="entry name" value="THIOSULFATE SULFERTANSFERASE"/>
    <property type="match status" value="1"/>
</dbReference>
<keyword evidence="6" id="KW-1185">Reference proteome</keyword>
<dbReference type="EMBL" id="JAKGUD010000012">
    <property type="protein sequence ID" value="MCF4143189.1"/>
    <property type="molecule type" value="Genomic_DNA"/>
</dbReference>
<protein>
    <recommendedName>
        <fullName evidence="4">Rhodanese domain-containing protein</fullName>
    </recommendedName>
</protein>
<proteinExistence type="predicted"/>
<feature type="domain" description="Rhodanese" evidence="4">
    <location>
        <begin position="384"/>
        <end position="445"/>
    </location>
</feature>
<feature type="compositionally biased region" description="Basic and acidic residues" evidence="3">
    <location>
        <begin position="438"/>
        <end position="458"/>
    </location>
</feature>
<dbReference type="SUPFAM" id="SSF52821">
    <property type="entry name" value="Rhodanese/Cell cycle control phosphatase"/>
    <property type="match status" value="3"/>
</dbReference>
<evidence type="ECO:0000313" key="5">
    <source>
        <dbReference type="EMBL" id="MCF4143189.1"/>
    </source>
</evidence>
<dbReference type="RefSeq" id="WP_236099893.1">
    <property type="nucleotide sequence ID" value="NZ_JAKGUD010000012.1"/>
</dbReference>
<evidence type="ECO:0000313" key="6">
    <source>
        <dbReference type="Proteomes" id="UP001200430"/>
    </source>
</evidence>